<protein>
    <submittedName>
        <fullName evidence="2">Uncharacterized protein</fullName>
    </submittedName>
</protein>
<dbReference type="AlphaFoldDB" id="A0A9W8HXC8"/>
<keyword evidence="3" id="KW-1185">Reference proteome</keyword>
<feature type="region of interest" description="Disordered" evidence="1">
    <location>
        <begin position="565"/>
        <end position="592"/>
    </location>
</feature>
<name>A0A9W8HXC8_9FUNG</name>
<proteinExistence type="predicted"/>
<dbReference type="OrthoDB" id="5556225at2759"/>
<comment type="caution">
    <text evidence="2">The sequence shown here is derived from an EMBL/GenBank/DDBJ whole genome shotgun (WGS) entry which is preliminary data.</text>
</comment>
<evidence type="ECO:0000313" key="2">
    <source>
        <dbReference type="EMBL" id="KAJ2807008.1"/>
    </source>
</evidence>
<evidence type="ECO:0000313" key="3">
    <source>
        <dbReference type="Proteomes" id="UP001140094"/>
    </source>
</evidence>
<feature type="region of interest" description="Disordered" evidence="1">
    <location>
        <begin position="696"/>
        <end position="741"/>
    </location>
</feature>
<reference evidence="2" key="1">
    <citation type="submission" date="2022-07" db="EMBL/GenBank/DDBJ databases">
        <title>Phylogenomic reconstructions and comparative analyses of Kickxellomycotina fungi.</title>
        <authorList>
            <person name="Reynolds N.K."/>
            <person name="Stajich J.E."/>
            <person name="Barry K."/>
            <person name="Grigoriev I.V."/>
            <person name="Crous P."/>
            <person name="Smith M.E."/>
        </authorList>
    </citation>
    <scope>NUCLEOTIDE SEQUENCE</scope>
    <source>
        <strain evidence="2">NRRL 1565</strain>
    </source>
</reference>
<sequence>MDSDVHVVKVPLSTIGWKGEHLRNLERHVNSVHDWVKYAGQLGRYILLREFEINQQFNETSRGPLPFQPQNIATALRNGHFSLQMFFRECLLALSTADLQTIRDGKRIIARNTVRRYVDDFKQLFARFEDFNISTASQTAEYEATRMAASYDTAIKNNFARALGGVVNTLLNAHERVEQIEDEMARMPEEVIRNAREAQVWGPARILKESLWSLRSFDVMPSAQTVAVRALLQPFFTAYGGNFSMDSADVFTDIENNALRHLCGYYALSKILEDNGHPQFQAFPLRTGWIPRYTMVDTIVLHANVLMLPGRPPKNNMKTWARVVNLGCKQFRIRNRLSFEGTIITNGVTGCIVKAVEKSTRFNRPTRKRSSNKDDGIPMLQNMSQQDIEDLPGPLVAMDPGFRQIVYGCSADSTRAVPKTMRITAALRQEMLKTHIYDKIRARVKPVAVTEAETTLGMFQNTTMDVATFCEYIQVHCEVEPTLKEFYSNTRVEEPEHIRRQRIAKKQLQHQRNQDQWWDHEQRSQNEQICERNIQQRQWEARSQQQTQQQALRHRLELQDMNARHERQNRRLQQPPQQLQPHQQEEQQQWLGQQQLDREQLHLEQGYEALHEIERHRELQDRQDSWRLQRNQYSQEHQQQYKRGRDQQRHERRVHQQLQQLRTDGQRKQLENRKKQSFEQFIEDMEEIPGTTFEELEQGYMVRHNRREQRRPHRRQRRRRQAALRSNQTVCREDPEPPPLHRKLQQSAYMNKKRYEHYFAQLIRLTFGLNPTLLLGNWSARNMRGQAPTPGVGLRRMLLSFGFRVIHIDEYLTSTMCPYCGTGQLEKFLLAKNPRPRSREERPTITSHALLRCNSVQCIGRVAADGPIPSRPRCMNRDLAAAMNFLHIANSLKANGVVPERFRRGNHAGGGQAAAPNRRPARRRRRN</sequence>
<feature type="compositionally biased region" description="Basic residues" evidence="1">
    <location>
        <begin position="703"/>
        <end position="722"/>
    </location>
</feature>
<dbReference type="Proteomes" id="UP001140094">
    <property type="component" value="Unassembled WGS sequence"/>
</dbReference>
<accession>A0A9W8HXC8</accession>
<feature type="region of interest" description="Disordered" evidence="1">
    <location>
        <begin position="901"/>
        <end position="927"/>
    </location>
</feature>
<organism evidence="2 3">
    <name type="scientific">Coemansia guatemalensis</name>
    <dbReference type="NCBI Taxonomy" id="2761395"/>
    <lineage>
        <taxon>Eukaryota</taxon>
        <taxon>Fungi</taxon>
        <taxon>Fungi incertae sedis</taxon>
        <taxon>Zoopagomycota</taxon>
        <taxon>Kickxellomycotina</taxon>
        <taxon>Kickxellomycetes</taxon>
        <taxon>Kickxellales</taxon>
        <taxon>Kickxellaceae</taxon>
        <taxon>Coemansia</taxon>
    </lineage>
</organism>
<feature type="compositionally biased region" description="Low complexity" evidence="1">
    <location>
        <begin position="571"/>
        <end position="592"/>
    </location>
</feature>
<evidence type="ECO:0000256" key="1">
    <source>
        <dbReference type="SAM" id="MobiDB-lite"/>
    </source>
</evidence>
<dbReference type="EMBL" id="JANBUO010000144">
    <property type="protein sequence ID" value="KAJ2807008.1"/>
    <property type="molecule type" value="Genomic_DNA"/>
</dbReference>
<feature type="region of interest" description="Disordered" evidence="1">
    <location>
        <begin position="632"/>
        <end position="653"/>
    </location>
</feature>
<gene>
    <name evidence="2" type="ORF">H4R20_001460</name>
</gene>